<feature type="transmembrane region" description="Helical" evidence="1">
    <location>
        <begin position="177"/>
        <end position="194"/>
    </location>
</feature>
<proteinExistence type="predicted"/>
<feature type="chain" id="PRO_5039366997" description="Peptidase family M50" evidence="2">
    <location>
        <begin position="32"/>
        <end position="201"/>
    </location>
</feature>
<keyword evidence="2" id="KW-0732">Signal</keyword>
<dbReference type="EMBL" id="DWXZ01000240">
    <property type="protein sequence ID" value="HJB38620.1"/>
    <property type="molecule type" value="Genomic_DNA"/>
</dbReference>
<comment type="caution">
    <text evidence="3">The sequence shown here is derived from an EMBL/GenBank/DDBJ whole genome shotgun (WGS) entry which is preliminary data.</text>
</comment>
<name>A0A9D2M0I7_9FIRM</name>
<evidence type="ECO:0000256" key="2">
    <source>
        <dbReference type="SAM" id="SignalP"/>
    </source>
</evidence>
<dbReference type="AlphaFoldDB" id="A0A9D2M0I7"/>
<feature type="transmembrane region" description="Helical" evidence="1">
    <location>
        <begin position="51"/>
        <end position="72"/>
    </location>
</feature>
<feature type="signal peptide" evidence="2">
    <location>
        <begin position="1"/>
        <end position="31"/>
    </location>
</feature>
<keyword evidence="1" id="KW-0812">Transmembrane</keyword>
<evidence type="ECO:0000313" key="4">
    <source>
        <dbReference type="Proteomes" id="UP000824214"/>
    </source>
</evidence>
<evidence type="ECO:0000313" key="3">
    <source>
        <dbReference type="EMBL" id="HJB38620.1"/>
    </source>
</evidence>
<accession>A0A9D2M0I7</accession>
<evidence type="ECO:0008006" key="5">
    <source>
        <dbReference type="Google" id="ProtNLM"/>
    </source>
</evidence>
<keyword evidence="1" id="KW-0472">Membrane</keyword>
<feature type="transmembrane region" description="Helical" evidence="1">
    <location>
        <begin position="84"/>
        <end position="105"/>
    </location>
</feature>
<keyword evidence="1" id="KW-1133">Transmembrane helix</keyword>
<protein>
    <recommendedName>
        <fullName evidence="5">Peptidase family M50</fullName>
    </recommendedName>
</protein>
<reference evidence="3" key="1">
    <citation type="journal article" date="2021" name="PeerJ">
        <title>Extensive microbial diversity within the chicken gut microbiome revealed by metagenomics and culture.</title>
        <authorList>
            <person name="Gilroy R."/>
            <person name="Ravi A."/>
            <person name="Getino M."/>
            <person name="Pursley I."/>
            <person name="Horton D.L."/>
            <person name="Alikhan N.F."/>
            <person name="Baker D."/>
            <person name="Gharbi K."/>
            <person name="Hall N."/>
            <person name="Watson M."/>
            <person name="Adriaenssens E.M."/>
            <person name="Foster-Nyarko E."/>
            <person name="Jarju S."/>
            <person name="Secka A."/>
            <person name="Antonio M."/>
            <person name="Oren A."/>
            <person name="Chaudhuri R.R."/>
            <person name="La Ragione R."/>
            <person name="Hildebrand F."/>
            <person name="Pallen M.J."/>
        </authorList>
    </citation>
    <scope>NUCLEOTIDE SEQUENCE</scope>
    <source>
        <strain evidence="3">ChiBcolR8-3208</strain>
    </source>
</reference>
<sequence>MMVAFPLGSCQVRLGFSCFALLSFCCLFLGADGSAFFLAAAACHEAAHVAMLFWLKAPPATVQVTALGCRIIPNREKLLSYRQMAAVSLAGPGMNWLLAGALALLGQWESYFAGANLVLGVLHSLPIEPLDGGMALHSLLCARMKASTAAQVSTALSAACLLPLAALGFAILLRTRYNFTLLAMSLYLMLYLVLKRDFFTG</sequence>
<evidence type="ECO:0000256" key="1">
    <source>
        <dbReference type="SAM" id="Phobius"/>
    </source>
</evidence>
<dbReference type="Proteomes" id="UP000824214">
    <property type="component" value="Unassembled WGS sequence"/>
</dbReference>
<reference evidence="3" key="2">
    <citation type="submission" date="2021-04" db="EMBL/GenBank/DDBJ databases">
        <authorList>
            <person name="Gilroy R."/>
        </authorList>
    </citation>
    <scope>NUCLEOTIDE SEQUENCE</scope>
    <source>
        <strain evidence="3">ChiBcolR8-3208</strain>
    </source>
</reference>
<gene>
    <name evidence="3" type="ORF">H9942_11250</name>
</gene>
<feature type="transmembrane region" description="Helical" evidence="1">
    <location>
        <begin position="148"/>
        <end position="171"/>
    </location>
</feature>
<organism evidence="3 4">
    <name type="scientific">Candidatus Acutalibacter ornithocaccae</name>
    <dbReference type="NCBI Taxonomy" id="2838416"/>
    <lineage>
        <taxon>Bacteria</taxon>
        <taxon>Bacillati</taxon>
        <taxon>Bacillota</taxon>
        <taxon>Clostridia</taxon>
        <taxon>Eubacteriales</taxon>
        <taxon>Acutalibacteraceae</taxon>
        <taxon>Acutalibacter</taxon>
    </lineage>
</organism>